<dbReference type="STRING" id="1547922.ISF6_2731"/>
<feature type="binding site" evidence="14">
    <location>
        <position position="218"/>
    </location>
    <ligand>
        <name>substrate</name>
    </ligand>
</feature>
<evidence type="ECO:0000256" key="11">
    <source>
        <dbReference type="ARBA" id="ARBA00023268"/>
    </source>
</evidence>
<evidence type="ECO:0000256" key="1">
    <source>
        <dbReference type="ARBA" id="ARBA00002151"/>
    </source>
</evidence>
<dbReference type="InterPro" id="IPR024072">
    <property type="entry name" value="DHFR-like_dom_sf"/>
</dbReference>
<dbReference type="InterPro" id="IPR016192">
    <property type="entry name" value="APOBEC/CMP_deaminase_Zn-bd"/>
</dbReference>
<dbReference type="InterPro" id="IPR004794">
    <property type="entry name" value="Eubact_RibD"/>
</dbReference>
<comment type="caution">
    <text evidence="17">The sequence shown here is derived from an EMBL/GenBank/DDBJ whole genome shotgun (WGS) entry which is preliminary data.</text>
</comment>
<feature type="binding site" evidence="14">
    <location>
        <begin position="317"/>
        <end position="323"/>
    </location>
    <ligand>
        <name>NADP(+)</name>
        <dbReference type="ChEBI" id="CHEBI:58349"/>
    </ligand>
</feature>
<feature type="binding site" evidence="14">
    <location>
        <position position="236"/>
    </location>
    <ligand>
        <name>NADP(+)</name>
        <dbReference type="ChEBI" id="CHEBI:58349"/>
    </ligand>
</feature>
<feature type="binding site" evidence="14">
    <location>
        <position position="184"/>
    </location>
    <ligand>
        <name>NADP(+)</name>
        <dbReference type="ChEBI" id="CHEBI:58349"/>
    </ligand>
</feature>
<keyword evidence="7 12" id="KW-0479">Metal-binding</keyword>
<dbReference type="SUPFAM" id="SSF53597">
    <property type="entry name" value="Dihydrofolate reductase-like"/>
    <property type="match status" value="1"/>
</dbReference>
<feature type="binding site" evidence="15">
    <location>
        <position position="86"/>
    </location>
    <ligand>
        <name>Zn(2+)</name>
        <dbReference type="ChEBI" id="CHEBI:29105"/>
        <note>catalytic</note>
    </ligand>
</feature>
<dbReference type="Pfam" id="PF00383">
    <property type="entry name" value="dCMP_cyt_deam_1"/>
    <property type="match status" value="1"/>
</dbReference>
<dbReference type="SUPFAM" id="SSF53927">
    <property type="entry name" value="Cytidine deaminase-like"/>
    <property type="match status" value="1"/>
</dbReference>
<feature type="binding site" evidence="14">
    <location>
        <position position="214"/>
    </location>
    <ligand>
        <name>NADP(+)</name>
        <dbReference type="ChEBI" id="CHEBI:58349"/>
    </ligand>
</feature>
<keyword evidence="18" id="KW-1185">Reference proteome</keyword>
<evidence type="ECO:0000256" key="2">
    <source>
        <dbReference type="ARBA" id="ARBA00004882"/>
    </source>
</evidence>
<evidence type="ECO:0000313" key="18">
    <source>
        <dbReference type="Proteomes" id="UP000037660"/>
    </source>
</evidence>
<evidence type="ECO:0000256" key="3">
    <source>
        <dbReference type="ARBA" id="ARBA00004910"/>
    </source>
</evidence>
<comment type="pathway">
    <text evidence="3 12">Cofactor biosynthesis; riboflavin biosynthesis; 5-amino-6-(D-ribitylamino)uracil from GTP: step 3/4.</text>
</comment>
<dbReference type="GO" id="GO:0050661">
    <property type="term" value="F:NADP binding"/>
    <property type="evidence" value="ECO:0007669"/>
    <property type="project" value="InterPro"/>
</dbReference>
<dbReference type="UniPathway" id="UPA00275">
    <property type="reaction ID" value="UER00401"/>
</dbReference>
<evidence type="ECO:0000256" key="4">
    <source>
        <dbReference type="ARBA" id="ARBA00005259"/>
    </source>
</evidence>
<accession>A0A0K8P2N7</accession>
<evidence type="ECO:0000256" key="9">
    <source>
        <dbReference type="ARBA" id="ARBA00022857"/>
    </source>
</evidence>
<evidence type="ECO:0000256" key="10">
    <source>
        <dbReference type="ARBA" id="ARBA00023002"/>
    </source>
</evidence>
<keyword evidence="11" id="KW-0511">Multifunctional enzyme</keyword>
<dbReference type="Proteomes" id="UP000037660">
    <property type="component" value="Unassembled WGS sequence"/>
</dbReference>
<dbReference type="GO" id="GO:0008703">
    <property type="term" value="F:5-amino-6-(5-phosphoribosylamino)uracil reductase activity"/>
    <property type="evidence" value="ECO:0007669"/>
    <property type="project" value="UniProtKB-EC"/>
</dbReference>
<feature type="binding site" evidence="14">
    <location>
        <position position="210"/>
    </location>
    <ligand>
        <name>NADP(+)</name>
        <dbReference type="ChEBI" id="CHEBI:58349"/>
    </ligand>
</feature>
<dbReference type="PROSITE" id="PS00903">
    <property type="entry name" value="CYT_DCMP_DEAMINASES_1"/>
    <property type="match status" value="1"/>
</dbReference>
<gene>
    <name evidence="17" type="ORF">ISF6_2731</name>
</gene>
<dbReference type="Gene3D" id="3.40.430.10">
    <property type="entry name" value="Dihydrofolate Reductase, subunit A"/>
    <property type="match status" value="1"/>
</dbReference>
<dbReference type="RefSeq" id="WP_054020847.1">
    <property type="nucleotide sequence ID" value="NZ_BBYR01000039.1"/>
</dbReference>
<evidence type="ECO:0000259" key="16">
    <source>
        <dbReference type="PROSITE" id="PS51747"/>
    </source>
</evidence>
<protein>
    <recommendedName>
        <fullName evidence="12">Riboflavin biosynthesis protein RibD</fullName>
    </recommendedName>
    <domain>
        <recommendedName>
            <fullName evidence="12">Diaminohydroxyphosphoribosylaminopyrimidine deaminase</fullName>
            <shortName evidence="12">DRAP deaminase</shortName>
            <ecNumber evidence="12">3.5.4.26</ecNumber>
        </recommendedName>
        <alternativeName>
            <fullName evidence="12">Riboflavin-specific deaminase</fullName>
        </alternativeName>
    </domain>
    <domain>
        <recommendedName>
            <fullName evidence="12">5-amino-6-(5-phosphoribosylamino)uracil reductase</fullName>
            <ecNumber evidence="12">1.1.1.193</ecNumber>
        </recommendedName>
        <alternativeName>
            <fullName evidence="12">HTP reductase</fullName>
        </alternativeName>
    </domain>
</protein>
<evidence type="ECO:0000256" key="6">
    <source>
        <dbReference type="ARBA" id="ARBA00022619"/>
    </source>
</evidence>
<feature type="binding site" evidence="15">
    <location>
        <position position="95"/>
    </location>
    <ligand>
        <name>Zn(2+)</name>
        <dbReference type="ChEBI" id="CHEBI:29105"/>
        <note>catalytic</note>
    </ligand>
</feature>
<evidence type="ECO:0000313" key="17">
    <source>
        <dbReference type="EMBL" id="GAP36891.1"/>
    </source>
</evidence>
<comment type="catalytic activity">
    <reaction evidence="12">
        <text>2,5-diamino-6-hydroxy-4-(5-phosphoribosylamino)-pyrimidine + H2O + H(+) = 5-amino-6-(5-phospho-D-ribosylamino)uracil + NH4(+)</text>
        <dbReference type="Rhea" id="RHEA:21868"/>
        <dbReference type="ChEBI" id="CHEBI:15377"/>
        <dbReference type="ChEBI" id="CHEBI:15378"/>
        <dbReference type="ChEBI" id="CHEBI:28938"/>
        <dbReference type="ChEBI" id="CHEBI:58453"/>
        <dbReference type="ChEBI" id="CHEBI:58614"/>
        <dbReference type="EC" id="3.5.4.26"/>
    </reaction>
</comment>
<keyword evidence="10 12" id="KW-0560">Oxidoreductase</keyword>
<dbReference type="NCBIfam" id="TIGR00227">
    <property type="entry name" value="ribD_Cterm"/>
    <property type="match status" value="1"/>
</dbReference>
<evidence type="ECO:0000256" key="15">
    <source>
        <dbReference type="PIRSR" id="PIRSR006769-3"/>
    </source>
</evidence>
<dbReference type="AlphaFoldDB" id="A0A0K8P2N7"/>
<feature type="binding site" evidence="14">
    <location>
        <position position="315"/>
    </location>
    <ligand>
        <name>substrate</name>
    </ligand>
</feature>
<dbReference type="PANTHER" id="PTHR38011">
    <property type="entry name" value="DIHYDROFOLATE REDUCTASE FAMILY PROTEIN (AFU_ORTHOLOGUE AFUA_8G06820)"/>
    <property type="match status" value="1"/>
</dbReference>
<evidence type="ECO:0000256" key="12">
    <source>
        <dbReference type="PIRNR" id="PIRNR006769"/>
    </source>
</evidence>
<dbReference type="EMBL" id="BBYR01000039">
    <property type="protein sequence ID" value="GAP36891.1"/>
    <property type="molecule type" value="Genomic_DNA"/>
</dbReference>
<dbReference type="PROSITE" id="PS51747">
    <property type="entry name" value="CYT_DCMP_DEAMINASES_2"/>
    <property type="match status" value="1"/>
</dbReference>
<dbReference type="PIRSF" id="PIRSF006769">
    <property type="entry name" value="RibD"/>
    <property type="match status" value="1"/>
</dbReference>
<evidence type="ECO:0000256" key="8">
    <source>
        <dbReference type="ARBA" id="ARBA00022833"/>
    </source>
</evidence>
<evidence type="ECO:0000256" key="14">
    <source>
        <dbReference type="PIRSR" id="PIRSR006769-2"/>
    </source>
</evidence>
<sequence length="390" mass="40783">MSPGFADLPIDALMREALALAERGFGLTEPNPRVGCVLWSADGRVIGRGHTQQAGGPHAEVMALRDAAAAGEPVAGATAVVTLEPCAHHGRTPPCCDALIAAGLARVVLALEDPFPQVAGQGAARLRAAGLGVLALPPGALADAAHAINIGFFSRVERGRPWVRMKVAASLDGRTALDNGRSQWITGEAARRDGHAWRRRASAVLTGIGTVRDDDPRLDVRLVETARQPLRVVVDSRLELPATARLLPPPGAVLVAAARPDAARVAALQAAGAEVLLLPGRPSPGPGGVPREAKVDLPALLAELARRGVNELHVEAGHLLNGSLLREGLVDELLAYVAPKLLGAGRGLAALGPYERLDEGPALRFVEATPVGEDLRVRARWRDAAWPPAR</sequence>
<dbReference type="InterPro" id="IPR002734">
    <property type="entry name" value="RibDG_C"/>
</dbReference>
<name>A0A0K8P2N7_PISS1</name>
<dbReference type="EC" id="3.5.4.26" evidence="12"/>
<dbReference type="GO" id="GO:0009231">
    <property type="term" value="P:riboflavin biosynthetic process"/>
    <property type="evidence" value="ECO:0007669"/>
    <property type="project" value="UniProtKB-UniPathway"/>
</dbReference>
<feature type="binding site" evidence="15">
    <location>
        <position position="58"/>
    </location>
    <ligand>
        <name>Zn(2+)</name>
        <dbReference type="ChEBI" id="CHEBI:29105"/>
        <note>catalytic</note>
    </ligand>
</feature>
<comment type="function">
    <text evidence="1 12">Converts 2,5-diamino-6-(ribosylamino)-4(3h)-pyrimidinone 5'-phosphate into 5-amino-6-(ribosylamino)-2,4(1h,3h)-pyrimidinedione 5'-phosphate.</text>
</comment>
<dbReference type="InterPro" id="IPR002125">
    <property type="entry name" value="CMP_dCMP_dom"/>
</dbReference>
<dbReference type="Pfam" id="PF01872">
    <property type="entry name" value="RibD_C"/>
    <property type="match status" value="1"/>
</dbReference>
<dbReference type="NCBIfam" id="TIGR00326">
    <property type="entry name" value="eubact_ribD"/>
    <property type="match status" value="1"/>
</dbReference>
<feature type="domain" description="CMP/dCMP-type deaminase" evidence="16">
    <location>
        <begin position="8"/>
        <end position="134"/>
    </location>
</feature>
<proteinExistence type="inferred from homology"/>
<dbReference type="EC" id="1.1.1.193" evidence="12"/>
<dbReference type="GO" id="GO:0008835">
    <property type="term" value="F:diaminohydroxyphosphoribosylaminopyrimidine deaminase activity"/>
    <property type="evidence" value="ECO:0007669"/>
    <property type="project" value="UniProtKB-EC"/>
</dbReference>
<evidence type="ECO:0000256" key="7">
    <source>
        <dbReference type="ARBA" id="ARBA00022723"/>
    </source>
</evidence>
<keyword evidence="12 17" id="KW-0378">Hydrolase</keyword>
<reference evidence="17 18" key="2">
    <citation type="journal article" date="2016" name="Science">
        <title>A bacterium that degrades and assimilates poly(ethylene terephthalate).</title>
        <authorList>
            <person name="Yoshida S."/>
            <person name="Hiraga K."/>
            <person name="Takehana T."/>
            <person name="Taniguchi I."/>
            <person name="Yamaji H."/>
            <person name="Maeda Y."/>
            <person name="Toyohara K."/>
            <person name="Miyamoto K."/>
            <person name="Kimura Y."/>
            <person name="Oda K."/>
        </authorList>
    </citation>
    <scope>NUCLEOTIDE SEQUENCE [LARGE SCALE GENOMIC DNA]</scope>
    <source>
        <strain evidence="18">NBRC 110686 / TISTR 2288 / 201-F6</strain>
    </source>
</reference>
<comment type="pathway">
    <text evidence="2 12">Cofactor biosynthesis; riboflavin biosynthesis; 5-amino-6-(D-ribitylamino)uracil from GTP: step 2/4.</text>
</comment>
<reference evidence="18" key="1">
    <citation type="submission" date="2015-07" db="EMBL/GenBank/DDBJ databases">
        <title>Discovery of a poly(ethylene terephthalate assimilation.</title>
        <authorList>
            <person name="Yoshida S."/>
            <person name="Hiraga K."/>
            <person name="Takehana T."/>
            <person name="Taniguchi I."/>
            <person name="Yamaji H."/>
            <person name="Maeda Y."/>
            <person name="Toyohara K."/>
            <person name="Miyamoto K."/>
            <person name="Kimura Y."/>
            <person name="Oda K."/>
        </authorList>
    </citation>
    <scope>NUCLEOTIDE SEQUENCE [LARGE SCALE GENOMIC DNA]</scope>
    <source>
        <strain evidence="18">NBRC 110686 / TISTR 2288 / 201-F6</strain>
    </source>
</reference>
<organism evidence="17 18">
    <name type="scientific">Piscinibacter sakaiensis</name>
    <name type="common">Ideonella sakaiensis</name>
    <dbReference type="NCBI Taxonomy" id="1547922"/>
    <lineage>
        <taxon>Bacteria</taxon>
        <taxon>Pseudomonadati</taxon>
        <taxon>Pseudomonadota</taxon>
        <taxon>Betaproteobacteria</taxon>
        <taxon>Burkholderiales</taxon>
        <taxon>Sphaerotilaceae</taxon>
        <taxon>Piscinibacter</taxon>
    </lineage>
</organism>
<keyword evidence="8 12" id="KW-0862">Zinc</keyword>
<keyword evidence="9 12" id="KW-0521">NADP</keyword>
<dbReference type="PANTHER" id="PTHR38011:SF7">
    <property type="entry name" value="2,5-DIAMINO-6-RIBOSYLAMINO-4(3H)-PYRIMIDINONE 5'-PHOSPHATE REDUCTASE"/>
    <property type="match status" value="1"/>
</dbReference>
<dbReference type="InterPro" id="IPR016193">
    <property type="entry name" value="Cytidine_deaminase-like"/>
</dbReference>
<keyword evidence="6 12" id="KW-0686">Riboflavin biosynthesis</keyword>
<dbReference type="Gene3D" id="3.40.140.10">
    <property type="entry name" value="Cytidine Deaminase, domain 2"/>
    <property type="match status" value="1"/>
</dbReference>
<feature type="binding site" evidence="14">
    <location>
        <position position="198"/>
    </location>
    <ligand>
        <name>substrate</name>
    </ligand>
</feature>
<dbReference type="GO" id="GO:0008270">
    <property type="term" value="F:zinc ion binding"/>
    <property type="evidence" value="ECO:0007669"/>
    <property type="project" value="InterPro"/>
</dbReference>
<evidence type="ECO:0000256" key="5">
    <source>
        <dbReference type="ARBA" id="ARBA00007417"/>
    </source>
</evidence>
<feature type="binding site" evidence="14">
    <location>
        <position position="182"/>
    </location>
    <ligand>
        <name>substrate</name>
    </ligand>
</feature>
<dbReference type="CDD" id="cd01284">
    <property type="entry name" value="Riboflavin_deaminase-reductase"/>
    <property type="match status" value="1"/>
</dbReference>
<feature type="binding site" evidence="14">
    <location>
        <position position="221"/>
    </location>
    <ligand>
        <name>NADP(+)</name>
        <dbReference type="ChEBI" id="CHEBI:58349"/>
    </ligand>
</feature>
<comment type="similarity">
    <text evidence="4 12">In the N-terminal section; belongs to the cytidine and deoxycytidylate deaminase family.</text>
</comment>
<dbReference type="InterPro" id="IPR050765">
    <property type="entry name" value="Riboflavin_Biosynth_HTPR"/>
</dbReference>
<comment type="cofactor">
    <cofactor evidence="12 15">
        <name>Zn(2+)</name>
        <dbReference type="ChEBI" id="CHEBI:29105"/>
    </cofactor>
    <text evidence="12 15">Binds 1 zinc ion.</text>
</comment>
<evidence type="ECO:0000256" key="13">
    <source>
        <dbReference type="PIRSR" id="PIRSR006769-1"/>
    </source>
</evidence>
<comment type="similarity">
    <text evidence="5 12">In the C-terminal section; belongs to the HTP reductase family.</text>
</comment>
<dbReference type="InterPro" id="IPR011549">
    <property type="entry name" value="RibD_C"/>
</dbReference>
<feature type="binding site" evidence="14">
    <location>
        <position position="168"/>
    </location>
    <ligand>
        <name>NADP(+)</name>
        <dbReference type="ChEBI" id="CHEBI:58349"/>
    </ligand>
</feature>
<comment type="catalytic activity">
    <reaction evidence="12">
        <text>5-amino-6-(5-phospho-D-ribitylamino)uracil + NADP(+) = 5-amino-6-(5-phospho-D-ribosylamino)uracil + NADPH + H(+)</text>
        <dbReference type="Rhea" id="RHEA:17845"/>
        <dbReference type="ChEBI" id="CHEBI:15378"/>
        <dbReference type="ChEBI" id="CHEBI:57783"/>
        <dbReference type="ChEBI" id="CHEBI:58349"/>
        <dbReference type="ChEBI" id="CHEBI:58421"/>
        <dbReference type="ChEBI" id="CHEBI:58453"/>
        <dbReference type="EC" id="1.1.1.193"/>
    </reaction>
</comment>
<feature type="active site" description="Proton donor" evidence="13">
    <location>
        <position position="60"/>
    </location>
</feature>